<dbReference type="InterPro" id="IPR025623">
    <property type="entry name" value="YusW"/>
</dbReference>
<keyword evidence="1 3" id="KW-0732">Signal</keyword>
<name>A0A1Q8Q8H3_9BACI</name>
<feature type="domain" description="SLH" evidence="4">
    <location>
        <begin position="103"/>
        <end position="165"/>
    </location>
</feature>
<evidence type="ECO:0000256" key="2">
    <source>
        <dbReference type="SAM" id="MobiDB-lite"/>
    </source>
</evidence>
<accession>A0A1Q8Q8H3</accession>
<feature type="domain" description="SLH" evidence="4">
    <location>
        <begin position="168"/>
        <end position="231"/>
    </location>
</feature>
<feature type="compositionally biased region" description="Acidic residues" evidence="2">
    <location>
        <begin position="407"/>
        <end position="425"/>
    </location>
</feature>
<dbReference type="Pfam" id="PF00395">
    <property type="entry name" value="SLH"/>
    <property type="match status" value="2"/>
</dbReference>
<keyword evidence="6" id="KW-1185">Reference proteome</keyword>
<dbReference type="OrthoDB" id="2611444at2"/>
<dbReference type="PROSITE" id="PS51272">
    <property type="entry name" value="SLH"/>
    <property type="match status" value="3"/>
</dbReference>
<dbReference type="PANTHER" id="PTHR43308:SF5">
    <property type="entry name" value="S-LAYER PROTEIN _ PEPTIDOGLYCAN ENDO-BETA-N-ACETYLGLUCOSAMINIDASE"/>
    <property type="match status" value="1"/>
</dbReference>
<dbReference type="EMBL" id="MSDU01000006">
    <property type="protein sequence ID" value="OLN23647.1"/>
    <property type="molecule type" value="Genomic_DNA"/>
</dbReference>
<dbReference type="STRING" id="1714264.BTO30_03505"/>
<protein>
    <recommendedName>
        <fullName evidence="4">SLH domain-containing protein</fullName>
    </recommendedName>
</protein>
<dbReference type="Proteomes" id="UP000185568">
    <property type="component" value="Unassembled WGS sequence"/>
</dbReference>
<dbReference type="InterPro" id="IPR051465">
    <property type="entry name" value="Cell_Envelope_Struct_Comp"/>
</dbReference>
<feature type="compositionally biased region" description="Polar residues" evidence="2">
    <location>
        <begin position="461"/>
        <end position="470"/>
    </location>
</feature>
<proteinExistence type="predicted"/>
<evidence type="ECO:0000256" key="1">
    <source>
        <dbReference type="ARBA" id="ARBA00022729"/>
    </source>
</evidence>
<dbReference type="PANTHER" id="PTHR43308">
    <property type="entry name" value="OUTER MEMBRANE PROTEIN ALPHA-RELATED"/>
    <property type="match status" value="1"/>
</dbReference>
<evidence type="ECO:0000256" key="3">
    <source>
        <dbReference type="SAM" id="SignalP"/>
    </source>
</evidence>
<sequence>MKKKRKKVSAAALSSLLAFSLVTPVLANDLDDREAQTVTFNDTTYMEWVAESIGRMKIKGVFQGYENGQFKPNEPVSRMQSIITAVRLLGLEEEAKNASLNVKLPFKDADQFNSRMKGYIIVALDQGLIDSSAQNLSPNKPAERVWISSLLVRTLGLQNEAALANTETLDFKDAKQIPASLIGDVYVASKYDIFSGNGAGLFSPNTPITRAQMAAVLDRTYGQLLEEKGAATVKGIVTDVSTSDGTITVKTFNGESVTFSVPDNVLVQYHNRFMAPDQVLAGDNIELQVENNVVVEAAIFPESVQTEATNGIQKIEIELELKDGSEIEIEFESKRGNVKAEVKTDGEKYKGDEAITQIEQYLAEWNLTPDMTEEEIKTIILSSFADAELDEINIELKFSNGTKLEWEQDGDDDDHDDEGRDDDDDDRHHGGRDDDENRNDRTDAPSNDNNNGNLENRPDAPSNNNSNPIR</sequence>
<dbReference type="RefSeq" id="WP_075397334.1">
    <property type="nucleotide sequence ID" value="NZ_MSDU01000006.1"/>
</dbReference>
<dbReference type="InterPro" id="IPR001119">
    <property type="entry name" value="SLH_dom"/>
</dbReference>
<feature type="chain" id="PRO_5010382448" description="SLH domain-containing protein" evidence="3">
    <location>
        <begin position="28"/>
        <end position="470"/>
    </location>
</feature>
<evidence type="ECO:0000313" key="6">
    <source>
        <dbReference type="Proteomes" id="UP000185568"/>
    </source>
</evidence>
<organism evidence="5 6">
    <name type="scientific">Domibacillus antri</name>
    <dbReference type="NCBI Taxonomy" id="1714264"/>
    <lineage>
        <taxon>Bacteria</taxon>
        <taxon>Bacillati</taxon>
        <taxon>Bacillota</taxon>
        <taxon>Bacilli</taxon>
        <taxon>Bacillales</taxon>
        <taxon>Bacillaceae</taxon>
        <taxon>Domibacillus</taxon>
    </lineage>
</organism>
<evidence type="ECO:0000259" key="4">
    <source>
        <dbReference type="PROSITE" id="PS51272"/>
    </source>
</evidence>
<evidence type="ECO:0000313" key="5">
    <source>
        <dbReference type="EMBL" id="OLN23647.1"/>
    </source>
</evidence>
<dbReference type="Pfam" id="PF14039">
    <property type="entry name" value="YusW"/>
    <property type="match status" value="1"/>
</dbReference>
<feature type="signal peptide" evidence="3">
    <location>
        <begin position="1"/>
        <end position="27"/>
    </location>
</feature>
<reference evidence="5 6" key="1">
    <citation type="submission" date="2016-12" db="EMBL/GenBank/DDBJ databases">
        <title>Domibacillus antri genome sequencing.</title>
        <authorList>
            <person name="Verma A."/>
            <person name="Krishnamurthi S."/>
        </authorList>
    </citation>
    <scope>NUCLEOTIDE SEQUENCE [LARGE SCALE GENOMIC DNA]</scope>
    <source>
        <strain evidence="5 6">XD80</strain>
    </source>
</reference>
<dbReference type="AlphaFoldDB" id="A0A1Q8Q8H3"/>
<gene>
    <name evidence="5" type="ORF">BTO30_03505</name>
</gene>
<comment type="caution">
    <text evidence="5">The sequence shown here is derived from an EMBL/GenBank/DDBJ whole genome shotgun (WGS) entry which is preliminary data.</text>
</comment>
<feature type="domain" description="SLH" evidence="4">
    <location>
        <begin position="36"/>
        <end position="99"/>
    </location>
</feature>
<feature type="compositionally biased region" description="Polar residues" evidence="2">
    <location>
        <begin position="444"/>
        <end position="454"/>
    </location>
</feature>
<feature type="region of interest" description="Disordered" evidence="2">
    <location>
        <begin position="405"/>
        <end position="470"/>
    </location>
</feature>